<gene>
    <name evidence="2" type="ORF">BJBARM4_0349</name>
</gene>
<keyword evidence="1" id="KW-0472">Membrane</keyword>
<proteinExistence type="predicted"/>
<sequence length="232" mass="25285">MMLGKSGRYIGGLLLFVGLLFFTLILSGFLSGFLSHSFAQSAVSKIVNYTVQQDQLTSVITPVNTSKLISTVTPALNSKISYINCGMGCLASSFIKSSTGINIPMNNVDIYHYELLSIALAIIGIILIFFSYQKEKKLTAIGRSVISMAIISLVIFYIPFAYIVPFLLSFSVSSFSLKIPSSIFSTFTGTLLFMDIAFIIIGAILLITAAIITRFRKNPVQSTGTKLIITQK</sequence>
<protein>
    <submittedName>
        <fullName evidence="2">Uncharacterized protein</fullName>
    </submittedName>
</protein>
<dbReference type="Proteomes" id="UP000009375">
    <property type="component" value="Unassembled WGS sequence"/>
</dbReference>
<organism evidence="2 3">
    <name type="scientific">Candidatus Parvarchaeum acidiphilum ARMAN-4</name>
    <dbReference type="NCBI Taxonomy" id="662760"/>
    <lineage>
        <taxon>Archaea</taxon>
        <taxon>Candidatus Parvarchaeota</taxon>
        <taxon>Candidatus Parvarchaeum</taxon>
    </lineage>
</organism>
<dbReference type="EMBL" id="GG730044">
    <property type="protein sequence ID" value="EEZ92966.1"/>
    <property type="molecule type" value="Genomic_DNA"/>
</dbReference>
<dbReference type="AlphaFoldDB" id="D2EF40"/>
<evidence type="ECO:0000313" key="3">
    <source>
        <dbReference type="Proteomes" id="UP000009375"/>
    </source>
</evidence>
<keyword evidence="1" id="KW-1133">Transmembrane helix</keyword>
<evidence type="ECO:0000256" key="1">
    <source>
        <dbReference type="SAM" id="Phobius"/>
    </source>
</evidence>
<accession>D2EF40</accession>
<keyword evidence="1" id="KW-0812">Transmembrane</keyword>
<feature type="transmembrane region" description="Helical" evidence="1">
    <location>
        <begin position="144"/>
        <end position="170"/>
    </location>
</feature>
<evidence type="ECO:0000313" key="2">
    <source>
        <dbReference type="EMBL" id="EEZ92966.1"/>
    </source>
</evidence>
<feature type="transmembrane region" description="Helical" evidence="1">
    <location>
        <begin position="190"/>
        <end position="212"/>
    </location>
</feature>
<feature type="transmembrane region" description="Helical" evidence="1">
    <location>
        <begin position="110"/>
        <end position="132"/>
    </location>
</feature>
<name>D2EF40_PARA4</name>
<reference evidence="2 3" key="1">
    <citation type="journal article" date="2010" name="Proc. Natl. Acad. Sci. U.S.A.">
        <title>Enigmatic, ultrasmall, uncultivated Archaea.</title>
        <authorList>
            <person name="Baker B.J."/>
            <person name="Comolli L.R."/>
            <person name="Dick G.J."/>
            <person name="Hauser L.J."/>
            <person name="Hyatt D."/>
            <person name="Dill B.D."/>
            <person name="Land M.L."/>
            <person name="Verberkmoes N.C."/>
            <person name="Hettich R.L."/>
            <person name="Banfield J.F."/>
        </authorList>
    </citation>
    <scope>NUCLEOTIDE SEQUENCE [LARGE SCALE GENOMIC DNA]</scope>
</reference>